<protein>
    <recommendedName>
        <fullName evidence="13">HPr kinase/phosphorylase</fullName>
        <shortName evidence="13">HPrK/P</shortName>
        <ecNumber evidence="13">2.7.11.-</ecNumber>
        <ecNumber evidence="13">2.7.4.-</ecNumber>
    </recommendedName>
    <alternativeName>
        <fullName evidence="13">HPr(Ser) kinase/phosphorylase</fullName>
    </alternativeName>
</protein>
<dbReference type="CDD" id="cd01918">
    <property type="entry name" value="HprK_C"/>
    <property type="match status" value="1"/>
</dbReference>
<evidence type="ECO:0000256" key="3">
    <source>
        <dbReference type="ARBA" id="ARBA00006883"/>
    </source>
</evidence>
<keyword evidence="4 13" id="KW-0723">Serine/threonine-protein kinase</keyword>
<dbReference type="GO" id="GO:0000155">
    <property type="term" value="F:phosphorelay sensor kinase activity"/>
    <property type="evidence" value="ECO:0007669"/>
    <property type="project" value="InterPro"/>
</dbReference>
<dbReference type="InterPro" id="IPR028979">
    <property type="entry name" value="Ser_kin/Pase_Hpr-like_N_sf"/>
</dbReference>
<reference evidence="17" key="1">
    <citation type="journal article" date="2015" name="MBio">
        <title>Genome-Resolved Metagenomic Analysis Reveals Roles for Candidate Phyla and Other Microbial Community Members in Biogeochemical Transformations in Oil Reservoirs.</title>
        <authorList>
            <person name="Hu P."/>
            <person name="Tom L."/>
            <person name="Singh A."/>
            <person name="Thomas B.C."/>
            <person name="Baker B.J."/>
            <person name="Piceno Y.M."/>
            <person name="Andersen G.L."/>
            <person name="Banfield J.F."/>
        </authorList>
    </citation>
    <scope>NUCLEOTIDE SEQUENCE [LARGE SCALE GENOMIC DNA]</scope>
</reference>
<dbReference type="SUPFAM" id="SSF53795">
    <property type="entry name" value="PEP carboxykinase-like"/>
    <property type="match status" value="1"/>
</dbReference>
<dbReference type="GO" id="GO:0000287">
    <property type="term" value="F:magnesium ion binding"/>
    <property type="evidence" value="ECO:0007669"/>
    <property type="project" value="UniProtKB-UniRule"/>
</dbReference>
<evidence type="ECO:0000256" key="1">
    <source>
        <dbReference type="ARBA" id="ARBA00001120"/>
    </source>
</evidence>
<keyword evidence="11 13" id="KW-0511">Multifunctional enzyme</keyword>
<evidence type="ECO:0000313" key="17">
    <source>
        <dbReference type="Proteomes" id="UP000053467"/>
    </source>
</evidence>
<evidence type="ECO:0000256" key="13">
    <source>
        <dbReference type="HAMAP-Rule" id="MF_01249"/>
    </source>
</evidence>
<dbReference type="PANTHER" id="PTHR30305:SF1">
    <property type="entry name" value="HPR KINASE_PHOSPHORYLASE"/>
    <property type="match status" value="1"/>
</dbReference>
<keyword evidence="7 13" id="KW-0547">Nucleotide-binding</keyword>
<feature type="active site" evidence="13">
    <location>
        <position position="170"/>
    </location>
</feature>
<dbReference type="NCBIfam" id="TIGR00679">
    <property type="entry name" value="hpr-ser"/>
    <property type="match status" value="1"/>
</dbReference>
<feature type="active site" description="Proton acceptor; for phosphorylation activity. Proton donor; for dephosphorylation activity" evidence="13">
    <location>
        <position position="188"/>
    </location>
</feature>
<feature type="region of interest" description="Important for the catalytic mechanism of both phosphorylation and dephosphorylation" evidence="13">
    <location>
        <begin position="215"/>
        <end position="224"/>
    </location>
</feature>
<evidence type="ECO:0000313" key="16">
    <source>
        <dbReference type="EMBL" id="KUK87517.1"/>
    </source>
</evidence>
<dbReference type="PANTHER" id="PTHR30305">
    <property type="entry name" value="PROTEIN YJDM-RELATED"/>
    <property type="match status" value="1"/>
</dbReference>
<evidence type="ECO:0000256" key="10">
    <source>
        <dbReference type="ARBA" id="ARBA00022842"/>
    </source>
</evidence>
<feature type="binding site" evidence="13">
    <location>
        <position position="171"/>
    </location>
    <ligand>
        <name>Mg(2+)</name>
        <dbReference type="ChEBI" id="CHEBI:18420"/>
    </ligand>
</feature>
<dbReference type="Pfam" id="PF07475">
    <property type="entry name" value="Hpr_kinase_C"/>
    <property type="match status" value="1"/>
</dbReference>
<keyword evidence="5 13" id="KW-0808">Transferase</keyword>
<evidence type="ECO:0000256" key="4">
    <source>
        <dbReference type="ARBA" id="ARBA00022527"/>
    </source>
</evidence>
<keyword evidence="6 13" id="KW-0479">Metal-binding</keyword>
<feature type="region of interest" description="Important for the catalytic mechanism of dephosphorylation" evidence="13">
    <location>
        <begin position="278"/>
        <end position="283"/>
    </location>
</feature>
<evidence type="ECO:0000256" key="11">
    <source>
        <dbReference type="ARBA" id="ARBA00023268"/>
    </source>
</evidence>
<evidence type="ECO:0000256" key="9">
    <source>
        <dbReference type="ARBA" id="ARBA00022840"/>
    </source>
</evidence>
<dbReference type="EMBL" id="LGGX01000004">
    <property type="protein sequence ID" value="KUK87517.1"/>
    <property type="molecule type" value="Genomic_DNA"/>
</dbReference>
<dbReference type="GO" id="GO:0004712">
    <property type="term" value="F:protein serine/threonine/tyrosine kinase activity"/>
    <property type="evidence" value="ECO:0007669"/>
    <property type="project" value="UniProtKB-UniRule"/>
</dbReference>
<gene>
    <name evidence="13" type="primary">hprK</name>
    <name evidence="16" type="ORF">XE03_0684</name>
</gene>
<keyword evidence="10 13" id="KW-0460">Magnesium</keyword>
<evidence type="ECO:0000256" key="2">
    <source>
        <dbReference type="ARBA" id="ARBA00001946"/>
    </source>
</evidence>
<organism evidence="16 17">
    <name type="scientific">candidate division TA06 bacterium 34_109</name>
    <dbReference type="NCBI Taxonomy" id="1635277"/>
    <lineage>
        <taxon>Bacteria</taxon>
        <taxon>Bacteria division TA06</taxon>
    </lineage>
</organism>
<comment type="function">
    <text evidence="13">Catalyzes the ATP- as well as the pyrophosphate-dependent phosphorylation of a specific serine residue in HPr, a phosphocarrier protein of the phosphoenolpyruvate-dependent sugar phosphotransferase system (PTS). HprK/P also catalyzes the pyrophosphate-producing, inorganic phosphate-dependent dephosphorylation (phosphorolysis) of seryl-phosphorylated HPr (P-Ser-HPr).</text>
</comment>
<feature type="domain" description="HPr kinase/phosphorylase C-terminal" evidence="15">
    <location>
        <begin position="141"/>
        <end position="311"/>
    </location>
</feature>
<comment type="caution">
    <text evidence="16">The sequence shown here is derived from an EMBL/GenBank/DDBJ whole genome shotgun (WGS) entry which is preliminary data.</text>
</comment>
<dbReference type="GO" id="GO:0005524">
    <property type="term" value="F:ATP binding"/>
    <property type="evidence" value="ECO:0007669"/>
    <property type="project" value="UniProtKB-UniRule"/>
</dbReference>
<dbReference type="EC" id="2.7.11.-" evidence="13"/>
<dbReference type="Pfam" id="PF02603">
    <property type="entry name" value="Hpr_kinase_N"/>
    <property type="match status" value="1"/>
</dbReference>
<feature type="binding site" evidence="13">
    <location>
        <position position="216"/>
    </location>
    <ligand>
        <name>Mg(2+)</name>
        <dbReference type="ChEBI" id="CHEBI:18420"/>
    </ligand>
</feature>
<dbReference type="GO" id="GO:0006109">
    <property type="term" value="P:regulation of carbohydrate metabolic process"/>
    <property type="evidence" value="ECO:0007669"/>
    <property type="project" value="UniProtKB-UniRule"/>
</dbReference>
<keyword evidence="8 13" id="KW-0418">Kinase</keyword>
<dbReference type="InterPro" id="IPR011126">
    <property type="entry name" value="Hpr_kin/Pase_Hpr_N"/>
</dbReference>
<dbReference type="FunFam" id="3.40.50.300:FF:000174">
    <property type="entry name" value="HPr kinase/phosphorylase"/>
    <property type="match status" value="1"/>
</dbReference>
<evidence type="ECO:0000256" key="8">
    <source>
        <dbReference type="ARBA" id="ARBA00022777"/>
    </source>
</evidence>
<comment type="catalytic activity">
    <reaction evidence="1 13">
        <text>[HPr protein]-L-serine + ATP = [HPr protein]-O-phospho-L-serine + ADP + H(+)</text>
        <dbReference type="Rhea" id="RHEA:46600"/>
        <dbReference type="Rhea" id="RHEA-COMP:11602"/>
        <dbReference type="Rhea" id="RHEA-COMP:11603"/>
        <dbReference type="ChEBI" id="CHEBI:15378"/>
        <dbReference type="ChEBI" id="CHEBI:29999"/>
        <dbReference type="ChEBI" id="CHEBI:30616"/>
        <dbReference type="ChEBI" id="CHEBI:83421"/>
        <dbReference type="ChEBI" id="CHEBI:456216"/>
    </reaction>
</comment>
<evidence type="ECO:0000259" key="14">
    <source>
        <dbReference type="Pfam" id="PF02603"/>
    </source>
</evidence>
<proteinExistence type="inferred from homology"/>
<evidence type="ECO:0000256" key="6">
    <source>
        <dbReference type="ARBA" id="ARBA00022723"/>
    </source>
</evidence>
<evidence type="ECO:0000256" key="12">
    <source>
        <dbReference type="ARBA" id="ARBA00047657"/>
    </source>
</evidence>
<comment type="cofactor">
    <cofactor evidence="2 13">
        <name>Mg(2+)</name>
        <dbReference type="ChEBI" id="CHEBI:18420"/>
    </cofactor>
</comment>
<evidence type="ECO:0000259" key="15">
    <source>
        <dbReference type="Pfam" id="PF07475"/>
    </source>
</evidence>
<feature type="binding site" evidence="13">
    <location>
        <begin position="164"/>
        <end position="171"/>
    </location>
    <ligand>
        <name>ATP</name>
        <dbReference type="ChEBI" id="CHEBI:30616"/>
    </ligand>
</feature>
<dbReference type="Gene3D" id="3.40.1390.20">
    <property type="entry name" value="HprK N-terminal domain-like"/>
    <property type="match status" value="1"/>
</dbReference>
<feature type="domain" description="HPr(Ser) kinase/phosphorylase N-terminal" evidence="14">
    <location>
        <begin position="12"/>
        <end position="138"/>
    </location>
</feature>
<name>A0A117M6U0_UNCT6</name>
<dbReference type="GO" id="GO:0004674">
    <property type="term" value="F:protein serine/threonine kinase activity"/>
    <property type="evidence" value="ECO:0007669"/>
    <property type="project" value="UniProtKB-KW"/>
</dbReference>
<dbReference type="HAMAP" id="MF_01249">
    <property type="entry name" value="HPr_kinase"/>
    <property type="match status" value="1"/>
</dbReference>
<dbReference type="Gene3D" id="3.40.50.300">
    <property type="entry name" value="P-loop containing nucleotide triphosphate hydrolases"/>
    <property type="match status" value="1"/>
</dbReference>
<evidence type="ECO:0000256" key="7">
    <source>
        <dbReference type="ARBA" id="ARBA00022741"/>
    </source>
</evidence>
<dbReference type="InterPro" id="IPR011104">
    <property type="entry name" value="Hpr_kin/Pase_C"/>
</dbReference>
<dbReference type="EC" id="2.7.4.-" evidence="13"/>
<comment type="similarity">
    <text evidence="3 13">Belongs to the HPrK/P family.</text>
</comment>
<feature type="active site" evidence="13">
    <location>
        <position position="257"/>
    </location>
</feature>
<comment type="subunit">
    <text evidence="13">Homohexamer.</text>
</comment>
<dbReference type="InterPro" id="IPR027417">
    <property type="entry name" value="P-loop_NTPase"/>
</dbReference>
<dbReference type="Proteomes" id="UP000053467">
    <property type="component" value="Unassembled WGS sequence"/>
</dbReference>
<dbReference type="AlphaFoldDB" id="A0A117M6U0"/>
<feature type="active site" evidence="13">
    <location>
        <position position="149"/>
    </location>
</feature>
<comment type="catalytic activity">
    <reaction evidence="12 13">
        <text>[HPr protein]-O-phospho-L-serine + phosphate + H(+) = [HPr protein]-L-serine + diphosphate</text>
        <dbReference type="Rhea" id="RHEA:46604"/>
        <dbReference type="Rhea" id="RHEA-COMP:11602"/>
        <dbReference type="Rhea" id="RHEA-COMP:11603"/>
        <dbReference type="ChEBI" id="CHEBI:15378"/>
        <dbReference type="ChEBI" id="CHEBI:29999"/>
        <dbReference type="ChEBI" id="CHEBI:33019"/>
        <dbReference type="ChEBI" id="CHEBI:43474"/>
        <dbReference type="ChEBI" id="CHEBI:83421"/>
    </reaction>
</comment>
<comment type="domain">
    <text evidence="13">The Walker A ATP-binding motif also binds Pi and PPi.</text>
</comment>
<sequence length="332" mass="36454">MSDEKKNNSTLTVEDIFKDNKEELSFTVVSGISGMNNSIKSKEVVNAGLAFAGYTEHIQKNSIIVAGDVELNFLNNLNSSKRKLFISSIFDKGCAALVIVTEKKIPKIIKIFSNKKNIPVIKGNGSIYSTTNKLSLYLSSKLAESVTKHGTLVDIYGVGVLLTGKSGIGKSECALDLVDRGHRLVADDAVKIYKRGEHILMGTGIAPDSSIQYHMEVRGVGILDIAKIFGIRGVRLHKRIEIEINLIEWKPDTDIERVGLKEETSNILGVEIPLVKIPLLPGKNISVIAEVVALNHLLKISGYDTSKVFNATLIKLMQEKAKKLARLDEDEE</sequence>
<comment type="miscellaneous">
    <text evidence="13">Both phosphorylation and phosphorolysis are carried out by the same active site and suggest a common mechanism for both reactions.</text>
</comment>
<dbReference type="InterPro" id="IPR003755">
    <property type="entry name" value="HPr(Ser)_kin/Pase"/>
</dbReference>
<dbReference type="SUPFAM" id="SSF75138">
    <property type="entry name" value="HprK N-terminal domain-like"/>
    <property type="match status" value="1"/>
</dbReference>
<keyword evidence="9 13" id="KW-0067">ATP-binding</keyword>
<accession>A0A117M6U0</accession>
<dbReference type="PATRIC" id="fig|1635277.3.peg.1688"/>
<evidence type="ECO:0000256" key="5">
    <source>
        <dbReference type="ARBA" id="ARBA00022679"/>
    </source>
</evidence>